<dbReference type="EMBL" id="GL442360">
    <property type="protein sequence ID" value="EFN63493.1"/>
    <property type="molecule type" value="Genomic_DNA"/>
</dbReference>
<keyword evidence="2" id="KW-1185">Reference proteome</keyword>
<sequence>KSHPMKYVTTFGYLIRHRLEFGHHFNWEKSEILDREFSLGKRLVSEMLFIKRQKNSLN</sequence>
<dbReference type="Proteomes" id="UP000000311">
    <property type="component" value="Unassembled WGS sequence"/>
</dbReference>
<feature type="non-terminal residue" evidence="1">
    <location>
        <position position="1"/>
    </location>
</feature>
<evidence type="ECO:0000313" key="2">
    <source>
        <dbReference type="Proteomes" id="UP000000311"/>
    </source>
</evidence>
<reference evidence="1 2" key="1">
    <citation type="journal article" date="2010" name="Science">
        <title>Genomic comparison of the ants Camponotus floridanus and Harpegnathos saltator.</title>
        <authorList>
            <person name="Bonasio R."/>
            <person name="Zhang G."/>
            <person name="Ye C."/>
            <person name="Mutti N.S."/>
            <person name="Fang X."/>
            <person name="Qin N."/>
            <person name="Donahue G."/>
            <person name="Yang P."/>
            <person name="Li Q."/>
            <person name="Li C."/>
            <person name="Zhang P."/>
            <person name="Huang Z."/>
            <person name="Berger S.L."/>
            <person name="Reinberg D."/>
            <person name="Wang J."/>
            <person name="Liebig J."/>
        </authorList>
    </citation>
    <scope>NUCLEOTIDE SEQUENCE [LARGE SCALE GENOMIC DNA]</scope>
    <source>
        <strain evidence="2">C129</strain>
    </source>
</reference>
<proteinExistence type="predicted"/>
<evidence type="ECO:0000313" key="1">
    <source>
        <dbReference type="EMBL" id="EFN63493.1"/>
    </source>
</evidence>
<name>E2ASU8_CAMFO</name>
<dbReference type="AlphaFoldDB" id="E2ASU8"/>
<gene>
    <name evidence="1" type="ORF">EAG_16118</name>
</gene>
<protein>
    <submittedName>
        <fullName evidence="1">Uncharacterized protein</fullName>
    </submittedName>
</protein>
<organism evidence="2">
    <name type="scientific">Camponotus floridanus</name>
    <name type="common">Florida carpenter ant</name>
    <dbReference type="NCBI Taxonomy" id="104421"/>
    <lineage>
        <taxon>Eukaryota</taxon>
        <taxon>Metazoa</taxon>
        <taxon>Ecdysozoa</taxon>
        <taxon>Arthropoda</taxon>
        <taxon>Hexapoda</taxon>
        <taxon>Insecta</taxon>
        <taxon>Pterygota</taxon>
        <taxon>Neoptera</taxon>
        <taxon>Endopterygota</taxon>
        <taxon>Hymenoptera</taxon>
        <taxon>Apocrita</taxon>
        <taxon>Aculeata</taxon>
        <taxon>Formicoidea</taxon>
        <taxon>Formicidae</taxon>
        <taxon>Formicinae</taxon>
        <taxon>Camponotus</taxon>
    </lineage>
</organism>
<feature type="non-terminal residue" evidence="1">
    <location>
        <position position="58"/>
    </location>
</feature>
<accession>E2ASU8</accession>
<dbReference type="InParanoid" id="E2ASU8"/>